<name>A0A238FQD3_9BASI</name>
<feature type="transmembrane region" description="Helical" evidence="5">
    <location>
        <begin position="177"/>
        <end position="197"/>
    </location>
</feature>
<dbReference type="InterPro" id="IPR051572">
    <property type="entry name" value="VTC_Complex_Subunit"/>
</dbReference>
<dbReference type="Pfam" id="PF02656">
    <property type="entry name" value="DUF202"/>
    <property type="match status" value="1"/>
</dbReference>
<keyword evidence="8" id="KW-1185">Reference proteome</keyword>
<evidence type="ECO:0000256" key="4">
    <source>
        <dbReference type="ARBA" id="ARBA00023136"/>
    </source>
</evidence>
<dbReference type="Proteomes" id="UP000198372">
    <property type="component" value="Unassembled WGS sequence"/>
</dbReference>
<organism evidence="7 8">
    <name type="scientific">Microbotryum intermedium</name>
    <dbReference type="NCBI Taxonomy" id="269621"/>
    <lineage>
        <taxon>Eukaryota</taxon>
        <taxon>Fungi</taxon>
        <taxon>Dikarya</taxon>
        <taxon>Basidiomycota</taxon>
        <taxon>Pucciniomycotina</taxon>
        <taxon>Microbotryomycetes</taxon>
        <taxon>Microbotryales</taxon>
        <taxon>Microbotryaceae</taxon>
        <taxon>Microbotryum</taxon>
    </lineage>
</organism>
<feature type="transmembrane region" description="Helical" evidence="5">
    <location>
        <begin position="139"/>
        <end position="157"/>
    </location>
</feature>
<gene>
    <name evidence="7" type="ORF">BQ2448_7344</name>
</gene>
<dbReference type="PANTHER" id="PTHR46140">
    <property type="entry name" value="VACUOLAR TRANSPORTER CHAPERONE 1-RELATED"/>
    <property type="match status" value="1"/>
</dbReference>
<evidence type="ECO:0000313" key="8">
    <source>
        <dbReference type="Proteomes" id="UP000198372"/>
    </source>
</evidence>
<evidence type="ECO:0000256" key="2">
    <source>
        <dbReference type="ARBA" id="ARBA00022692"/>
    </source>
</evidence>
<dbReference type="GO" id="GO:0000329">
    <property type="term" value="C:fungal-type vacuole membrane"/>
    <property type="evidence" value="ECO:0007669"/>
    <property type="project" value="TreeGrafter"/>
</dbReference>
<feature type="transmembrane region" description="Helical" evidence="5">
    <location>
        <begin position="109"/>
        <end position="127"/>
    </location>
</feature>
<protein>
    <submittedName>
        <fullName evidence="7">BQ2448_7344 protein</fullName>
    </submittedName>
</protein>
<evidence type="ECO:0000256" key="3">
    <source>
        <dbReference type="ARBA" id="ARBA00022989"/>
    </source>
</evidence>
<keyword evidence="2 5" id="KW-0812">Transmembrane</keyword>
<accession>A0A238FQD3</accession>
<dbReference type="GO" id="GO:0012505">
    <property type="term" value="C:endomembrane system"/>
    <property type="evidence" value="ECO:0007669"/>
    <property type="project" value="UniProtKB-SubCell"/>
</dbReference>
<comment type="subcellular location">
    <subcellularLocation>
        <location evidence="1">Endomembrane system</location>
        <topology evidence="1">Multi-pass membrane protein</topology>
    </subcellularLocation>
</comment>
<evidence type="ECO:0000256" key="1">
    <source>
        <dbReference type="ARBA" id="ARBA00004127"/>
    </source>
</evidence>
<evidence type="ECO:0000256" key="5">
    <source>
        <dbReference type="SAM" id="Phobius"/>
    </source>
</evidence>
<dbReference type="OrthoDB" id="2243669at2759"/>
<keyword evidence="4 5" id="KW-0472">Membrane</keyword>
<dbReference type="GO" id="GO:0033254">
    <property type="term" value="C:vacuolar transporter chaperone complex"/>
    <property type="evidence" value="ECO:0007669"/>
    <property type="project" value="TreeGrafter"/>
</dbReference>
<dbReference type="AlphaFoldDB" id="A0A238FQD3"/>
<dbReference type="InterPro" id="IPR003807">
    <property type="entry name" value="DUF202"/>
</dbReference>
<sequence>MAQRIQAIFGSNDPQVELINPRIVPQGYQPVASNANYGATNSSAAPLPNHGMQVLPPDPTKIEPKVSRDRKLFPSLSPGPLELHARIHADPPNSFIPTKKVWLASERTFLNWLRVALLLSSFALALFNSAGPTDQVAKWMGFAYAVIAILMLGYAYYMHRLRRQRIIHRYAGHHDELYGPIILVGLVFIAVLTNFILRVNQRETLRDHPTPKNPWINTVELVRSAFVISS</sequence>
<proteinExistence type="predicted"/>
<feature type="domain" description="DUF202" evidence="6">
    <location>
        <begin position="100"/>
        <end position="164"/>
    </location>
</feature>
<keyword evidence="3 5" id="KW-1133">Transmembrane helix</keyword>
<dbReference type="STRING" id="269621.A0A238FQD3"/>
<dbReference type="PANTHER" id="PTHR46140:SF2">
    <property type="entry name" value="VACUOLAR TRANSPORTER CHAPERONE 3 COMPLEX SUBUNIT 3-RELATED"/>
    <property type="match status" value="1"/>
</dbReference>
<reference evidence="8" key="1">
    <citation type="submission" date="2016-09" db="EMBL/GenBank/DDBJ databases">
        <authorList>
            <person name="Jeantristanb JTB J.-T."/>
            <person name="Ricardo R."/>
        </authorList>
    </citation>
    <scope>NUCLEOTIDE SEQUENCE [LARGE SCALE GENOMIC DNA]</scope>
</reference>
<dbReference type="EMBL" id="FMSP01000018">
    <property type="protein sequence ID" value="SCV73418.1"/>
    <property type="molecule type" value="Genomic_DNA"/>
</dbReference>
<evidence type="ECO:0000259" key="6">
    <source>
        <dbReference type="Pfam" id="PF02656"/>
    </source>
</evidence>
<evidence type="ECO:0000313" key="7">
    <source>
        <dbReference type="EMBL" id="SCV73418.1"/>
    </source>
</evidence>